<gene>
    <name evidence="3" type="ORF">ACFYKX_23660</name>
</gene>
<evidence type="ECO:0000313" key="3">
    <source>
        <dbReference type="EMBL" id="MFE8703566.1"/>
    </source>
</evidence>
<dbReference type="InterPro" id="IPR011009">
    <property type="entry name" value="Kinase-like_dom_sf"/>
</dbReference>
<dbReference type="Pfam" id="PF01636">
    <property type="entry name" value="APH"/>
    <property type="match status" value="1"/>
</dbReference>
<dbReference type="Proteomes" id="UP001601059">
    <property type="component" value="Unassembled WGS sequence"/>
</dbReference>
<organism evidence="3 4">
    <name type="scientific">Cytobacillus spartinae</name>
    <dbReference type="NCBI Taxonomy" id="3299023"/>
    <lineage>
        <taxon>Bacteria</taxon>
        <taxon>Bacillati</taxon>
        <taxon>Bacillota</taxon>
        <taxon>Bacilli</taxon>
        <taxon>Bacillales</taxon>
        <taxon>Bacillaceae</taxon>
        <taxon>Cytobacillus</taxon>
    </lineage>
</organism>
<sequence length="331" mass="38864">MEAVVENVFTKEILQYFLQQFNLNEENKKLGDFENYVFEVFKDQTPFILRITHSSHRSEDQLLSELDWVNYLHNQGVNVPKVLTSNNGKLVESAMASDHSLFFGCLFTKADGFPVKVRNDKHFNPPLFYAWGKTIGKMHHATKDYKPEGDVSAREHWDEEELLNIEKYIPNNEQLIIQNTKELIQKISSLPKNKDIYGLIHTDVHSGNFFFDGEEIHVFDFDDCCHHWFASDIAIPLYYSALWHLPDAEKNEGNAFSSIFLSSFIKGYETENKLPPDWKEHLPLFLQLRDVLLYSVFHKKYAPEDRNERINQLLEEFRSRIEKKETIVDII</sequence>
<dbReference type="RefSeq" id="WP_389364199.1">
    <property type="nucleotide sequence ID" value="NZ_JBIACK010000017.1"/>
</dbReference>
<dbReference type="EMBL" id="JBIACK010000017">
    <property type="protein sequence ID" value="MFE8703566.1"/>
    <property type="molecule type" value="Genomic_DNA"/>
</dbReference>
<dbReference type="Gene3D" id="3.90.1200.10">
    <property type="match status" value="1"/>
</dbReference>
<comment type="caution">
    <text evidence="3">The sequence shown here is derived from an EMBL/GenBank/DDBJ whole genome shotgun (WGS) entry which is preliminary data.</text>
</comment>
<evidence type="ECO:0000259" key="2">
    <source>
        <dbReference type="Pfam" id="PF01636"/>
    </source>
</evidence>
<protein>
    <submittedName>
        <fullName evidence="3">Phosphotransferase enzyme family protein</fullName>
    </submittedName>
</protein>
<proteinExistence type="inferred from homology"/>
<dbReference type="PANTHER" id="PTHR21064:SF6">
    <property type="entry name" value="AMINOGLYCOSIDE PHOSPHOTRANSFERASE DOMAIN-CONTAINING PROTEIN"/>
    <property type="match status" value="1"/>
</dbReference>
<evidence type="ECO:0000313" key="4">
    <source>
        <dbReference type="Proteomes" id="UP001601059"/>
    </source>
</evidence>
<dbReference type="Gene3D" id="3.30.200.20">
    <property type="entry name" value="Phosphorylase Kinase, domain 1"/>
    <property type="match status" value="1"/>
</dbReference>
<name>A0ABW6KH44_9BACI</name>
<keyword evidence="4" id="KW-1185">Reference proteome</keyword>
<feature type="domain" description="Aminoglycoside phosphotransferase" evidence="2">
    <location>
        <begin position="31"/>
        <end position="243"/>
    </location>
</feature>
<dbReference type="PANTHER" id="PTHR21064">
    <property type="entry name" value="AMINOGLYCOSIDE PHOSPHOTRANSFERASE DOMAIN-CONTAINING PROTEIN-RELATED"/>
    <property type="match status" value="1"/>
</dbReference>
<dbReference type="InterPro" id="IPR050249">
    <property type="entry name" value="Pseudomonas-type_ThrB"/>
</dbReference>
<dbReference type="InterPro" id="IPR002575">
    <property type="entry name" value="Aminoglycoside_PTrfase"/>
</dbReference>
<reference evidence="3 4" key="1">
    <citation type="submission" date="2024-08" db="EMBL/GenBank/DDBJ databases">
        <title>Two novel Cytobacillus novel species.</title>
        <authorList>
            <person name="Liu G."/>
        </authorList>
    </citation>
    <scope>NUCLEOTIDE SEQUENCE [LARGE SCALE GENOMIC DNA]</scope>
    <source>
        <strain evidence="3 4">FJAT-54145</strain>
    </source>
</reference>
<evidence type="ECO:0000256" key="1">
    <source>
        <dbReference type="ARBA" id="ARBA00038240"/>
    </source>
</evidence>
<accession>A0ABW6KH44</accession>
<comment type="similarity">
    <text evidence="1">Belongs to the pseudomonas-type ThrB family.</text>
</comment>
<dbReference type="SUPFAM" id="SSF56112">
    <property type="entry name" value="Protein kinase-like (PK-like)"/>
    <property type="match status" value="1"/>
</dbReference>